<reference evidence="1 2" key="1">
    <citation type="journal article" date="2014" name="Int. J. Syst. Evol. Microbiol.">
        <title>Nocardia vulneris sp. nov., isolated from wounds of human patients in North America.</title>
        <authorList>
            <person name="Lasker B.A."/>
            <person name="Bell M."/>
            <person name="Klenk H.P."/>
            <person name="Sproer C."/>
            <person name="Schumann C."/>
            <person name="Schumann P."/>
            <person name="Brown J.M."/>
        </authorList>
    </citation>
    <scope>NUCLEOTIDE SEQUENCE [LARGE SCALE GENOMIC DNA]</scope>
    <source>
        <strain evidence="1 2">W9851</strain>
    </source>
</reference>
<dbReference type="PANTHER" id="PTHR39550:SF1">
    <property type="entry name" value="SLL0658 PROTEIN"/>
    <property type="match status" value="1"/>
</dbReference>
<evidence type="ECO:0000313" key="1">
    <source>
        <dbReference type="EMBL" id="KIA63835.1"/>
    </source>
</evidence>
<proteinExistence type="predicted"/>
<gene>
    <name evidence="1" type="ORF">FG87_17215</name>
</gene>
<comment type="caution">
    <text evidence="1">The sequence shown here is derived from an EMBL/GenBank/DDBJ whole genome shotgun (WGS) entry which is preliminary data.</text>
</comment>
<accession>A0ABR4ZET1</accession>
<protein>
    <recommendedName>
        <fullName evidence="3">PIN domain-containing protein</fullName>
    </recommendedName>
</protein>
<sequence>MCLDHFALIDRLDVLRELLTAHHCYTTELIREELHNGLAERPLLQGALELDWVEVIPLDTVPDLLCLDKWVRRIGAGKRDMGEASVFAAAERSGGIAITDDQAASRVARKFELEVHGTLWLLAEACNAKDLTIGHAGNLIDSLQASGMRLPCTGSEFELWSRKRGLLTPLA</sequence>
<dbReference type="Pfam" id="PF11848">
    <property type="entry name" value="DUF3368"/>
    <property type="match status" value="1"/>
</dbReference>
<keyword evidence="2" id="KW-1185">Reference proteome</keyword>
<dbReference type="PANTHER" id="PTHR39550">
    <property type="entry name" value="SLL0658 PROTEIN"/>
    <property type="match status" value="1"/>
</dbReference>
<dbReference type="EMBL" id="JNFP01000018">
    <property type="protein sequence ID" value="KIA63835.1"/>
    <property type="molecule type" value="Genomic_DNA"/>
</dbReference>
<name>A0ABR4ZET1_9NOCA</name>
<organism evidence="1 2">
    <name type="scientific">Nocardia vulneris</name>
    <dbReference type="NCBI Taxonomy" id="1141657"/>
    <lineage>
        <taxon>Bacteria</taxon>
        <taxon>Bacillati</taxon>
        <taxon>Actinomycetota</taxon>
        <taxon>Actinomycetes</taxon>
        <taxon>Mycobacteriales</taxon>
        <taxon>Nocardiaceae</taxon>
        <taxon>Nocardia</taxon>
    </lineage>
</organism>
<evidence type="ECO:0000313" key="2">
    <source>
        <dbReference type="Proteomes" id="UP000031364"/>
    </source>
</evidence>
<dbReference type="InterPro" id="IPR021799">
    <property type="entry name" value="PIN-like_prokaryotic"/>
</dbReference>
<dbReference type="Proteomes" id="UP000031364">
    <property type="component" value="Unassembled WGS sequence"/>
</dbReference>
<evidence type="ECO:0008006" key="3">
    <source>
        <dbReference type="Google" id="ProtNLM"/>
    </source>
</evidence>